<reference evidence="1 2" key="1">
    <citation type="journal article" date="2014" name="Genome Announc.">
        <title>Draft Genome Sequences of Marine Flavobacterium Nonlabens Strains NR17, NR24, NR27, NR32, NR33, and Ara13.</title>
        <authorList>
            <person name="Nakanishi M."/>
            <person name="Meirelles P."/>
            <person name="Suzuki R."/>
            <person name="Takatani N."/>
            <person name="Mino S."/>
            <person name="Suda W."/>
            <person name="Oshima K."/>
            <person name="Hattori M."/>
            <person name="Ohkuma M."/>
            <person name="Hosokawa M."/>
            <person name="Miyashita K."/>
            <person name="Thompson F.L."/>
            <person name="Niwa A."/>
            <person name="Sawabe T."/>
            <person name="Sawabe T."/>
        </authorList>
    </citation>
    <scope>NUCLEOTIDE SEQUENCE [LARGE SCALE GENOMIC DNA]</scope>
    <source>
        <strain evidence="2">JCM19296</strain>
    </source>
</reference>
<dbReference type="EMBL" id="BBLG01000013">
    <property type="protein sequence ID" value="GAK77871.1"/>
    <property type="molecule type" value="Genomic_DNA"/>
</dbReference>
<protein>
    <submittedName>
        <fullName evidence="1">Uncharacterized protein</fullName>
    </submittedName>
</protein>
<sequence length="49" mass="5480">MVALVFTLAELFLEVAVLDLELLEEPETVPVLLLVLDELLTAGVDFYLF</sequence>
<gene>
    <name evidence="1" type="ORF">JCM19296_3480</name>
</gene>
<comment type="caution">
    <text evidence="1">The sequence shown here is derived from an EMBL/GenBank/DDBJ whole genome shotgun (WGS) entry which is preliminary data.</text>
</comment>
<dbReference type="AlphaFoldDB" id="A0A081DG25"/>
<name>A0A081DG25_NONUL</name>
<organism evidence="1 2">
    <name type="scientific">Nonlabens ulvanivorans</name>
    <name type="common">Persicivirga ulvanivorans</name>
    <dbReference type="NCBI Taxonomy" id="906888"/>
    <lineage>
        <taxon>Bacteria</taxon>
        <taxon>Pseudomonadati</taxon>
        <taxon>Bacteroidota</taxon>
        <taxon>Flavobacteriia</taxon>
        <taxon>Flavobacteriales</taxon>
        <taxon>Flavobacteriaceae</taxon>
        <taxon>Nonlabens</taxon>
    </lineage>
</organism>
<evidence type="ECO:0000313" key="1">
    <source>
        <dbReference type="EMBL" id="GAK77871.1"/>
    </source>
</evidence>
<dbReference type="Proteomes" id="UP000028980">
    <property type="component" value="Unassembled WGS sequence"/>
</dbReference>
<proteinExistence type="predicted"/>
<accession>A0A081DG25</accession>
<evidence type="ECO:0000313" key="2">
    <source>
        <dbReference type="Proteomes" id="UP000028980"/>
    </source>
</evidence>